<evidence type="ECO:0000256" key="1">
    <source>
        <dbReference type="ARBA" id="ARBA00022723"/>
    </source>
</evidence>
<accession>W2ZQC3</accession>
<evidence type="ECO:0000313" key="7">
    <source>
        <dbReference type="Proteomes" id="UP000018948"/>
    </source>
</evidence>
<dbReference type="InterPro" id="IPR001876">
    <property type="entry name" value="Znf_RanBP2"/>
</dbReference>
<keyword evidence="3" id="KW-0862">Zinc</keyword>
<dbReference type="GO" id="GO:0008270">
    <property type="term" value="F:zinc ion binding"/>
    <property type="evidence" value="ECO:0007669"/>
    <property type="project" value="UniProtKB-KW"/>
</dbReference>
<organism evidence="6 7">
    <name type="scientific">Phytophthora nicotianae P10297</name>
    <dbReference type="NCBI Taxonomy" id="1317064"/>
    <lineage>
        <taxon>Eukaryota</taxon>
        <taxon>Sar</taxon>
        <taxon>Stramenopiles</taxon>
        <taxon>Oomycota</taxon>
        <taxon>Peronosporomycetes</taxon>
        <taxon>Peronosporales</taxon>
        <taxon>Peronosporaceae</taxon>
        <taxon>Phytophthora</taxon>
    </lineage>
</organism>
<reference evidence="6 7" key="1">
    <citation type="submission" date="2013-11" db="EMBL/GenBank/DDBJ databases">
        <title>The Genome Sequence of Phytophthora parasitica P10297.</title>
        <authorList>
            <consortium name="The Broad Institute Genomics Platform"/>
            <person name="Russ C."/>
            <person name="Tyler B."/>
            <person name="Panabieres F."/>
            <person name="Shan W."/>
            <person name="Tripathy S."/>
            <person name="Grunwald N."/>
            <person name="Machado M."/>
            <person name="Johnson C.S."/>
            <person name="Walker B."/>
            <person name="Young S.K."/>
            <person name="Zeng Q."/>
            <person name="Gargeya S."/>
            <person name="Fitzgerald M."/>
            <person name="Haas B."/>
            <person name="Abouelleil A."/>
            <person name="Allen A.W."/>
            <person name="Alvarado L."/>
            <person name="Arachchi H.M."/>
            <person name="Berlin A.M."/>
            <person name="Chapman S.B."/>
            <person name="Gainer-Dewar J."/>
            <person name="Goldberg J."/>
            <person name="Griggs A."/>
            <person name="Gujja S."/>
            <person name="Hansen M."/>
            <person name="Howarth C."/>
            <person name="Imamovic A."/>
            <person name="Ireland A."/>
            <person name="Larimer J."/>
            <person name="McCowan C."/>
            <person name="Murphy C."/>
            <person name="Pearson M."/>
            <person name="Poon T.W."/>
            <person name="Priest M."/>
            <person name="Roberts A."/>
            <person name="Saif S."/>
            <person name="Shea T."/>
            <person name="Sisk P."/>
            <person name="Sykes S."/>
            <person name="Wortman J."/>
            <person name="Nusbaum C."/>
            <person name="Birren B."/>
        </authorList>
    </citation>
    <scope>NUCLEOTIDE SEQUENCE [LARGE SCALE GENOMIC DNA]</scope>
    <source>
        <strain evidence="6 7">P10297</strain>
    </source>
</reference>
<keyword evidence="2" id="KW-0863">Zinc-finger</keyword>
<dbReference type="Proteomes" id="UP000018948">
    <property type="component" value="Unassembled WGS sequence"/>
</dbReference>
<name>W2ZQC3_PHYNI</name>
<protein>
    <recommendedName>
        <fullName evidence="5">RanBP2-type domain-containing protein</fullName>
    </recommendedName>
</protein>
<gene>
    <name evidence="6" type="ORF">F442_04923</name>
</gene>
<evidence type="ECO:0000256" key="2">
    <source>
        <dbReference type="ARBA" id="ARBA00022771"/>
    </source>
</evidence>
<comment type="caution">
    <text evidence="6">The sequence shown here is derived from an EMBL/GenBank/DDBJ whole genome shotgun (WGS) entry which is preliminary data.</text>
</comment>
<evidence type="ECO:0000256" key="4">
    <source>
        <dbReference type="SAM" id="MobiDB-lite"/>
    </source>
</evidence>
<feature type="domain" description="RanBP2-type" evidence="5">
    <location>
        <begin position="105"/>
        <end position="124"/>
    </location>
</feature>
<evidence type="ECO:0000313" key="6">
    <source>
        <dbReference type="EMBL" id="ETP49572.1"/>
    </source>
</evidence>
<dbReference type="EMBL" id="ANIY01001090">
    <property type="protein sequence ID" value="ETP49572.1"/>
    <property type="molecule type" value="Genomic_DNA"/>
</dbReference>
<evidence type="ECO:0000259" key="5">
    <source>
        <dbReference type="PROSITE" id="PS01358"/>
    </source>
</evidence>
<keyword evidence="1" id="KW-0479">Metal-binding</keyword>
<evidence type="ECO:0000256" key="3">
    <source>
        <dbReference type="ARBA" id="ARBA00022833"/>
    </source>
</evidence>
<dbReference type="AlphaFoldDB" id="W2ZQC3"/>
<feature type="compositionally biased region" description="Polar residues" evidence="4">
    <location>
        <begin position="76"/>
        <end position="89"/>
    </location>
</feature>
<sequence length="451" mass="49965">MAKVWRTGVTKGAALGLKAITKPTRKPRKAAAIRAAKKGRAARRAATGTISATATLSRVPIAMSREESSGAEPRTLRSNPTAEASQPPSDVTKVRGNSDRVRGRWSCAICSNVNPACFPRCSRCKLYRVRPEEVIDRPTGKALASAITEALCAIETTTECAANTTICTAPATNCKAPATNRKAPVTNRKAPATNRKAPATDQLHYRIWGEYYTGRDVTVDRRFASTVEVWQVACINDRRETDLGPVYQVLWVHPDRTCRKLYQRSWEPRAKLREDGFTEEVDLVDRWKDSSAGVGLLGAGDDGLCVFNAFKRAAELAGRPDLVTQQDIDQYVEDILVQYGRDLREGAAWPDVRGFLVRLRDGGRDIAYNAFVKNNYAIPGRRGARVLEEIKIKDGIYIVGAYNHRFIGHGAVLTVQGTKRLLYDLKEGKPISSAEGWINFYAFVRPFKIHK</sequence>
<feature type="region of interest" description="Disordered" evidence="4">
    <location>
        <begin position="57"/>
        <end position="97"/>
    </location>
</feature>
<dbReference type="PROSITE" id="PS01358">
    <property type="entry name" value="ZF_RANBP2_1"/>
    <property type="match status" value="1"/>
</dbReference>
<proteinExistence type="predicted"/>